<dbReference type="OrthoDB" id="9764501at2"/>
<sequence>MFTPVPPLRIGSFEPASPLLLAPIAGYCDLAYRLVVRSVPGYQGHATLGLACTDLLCPQALLRETDKSLWLAATCPEDSPVCMQLYGRHPDTLAQAALWAVEHGATTVDLNMGCPVDKVTKKNGGSKLLTEPCLAIEIVQTLARTLRPHTVPLTVKIRLGWDENSLVSSDLVPKLADSGISALIVHGRTTVQKFRGEVSHSGILRVVEAVKRHHPEVAVIGNGDVKSPYDARLMIDKTGCDGVMIGREALRRPWIFREANFYMSTGTLPPPLTRRARAQLVLDHFENVVRLRDERVALNTIRSRMSWYSAHIQPWPTLRRDVQKLRSANEFRDFWAAGVERYIEPEPVSAA</sequence>
<feature type="binding site" evidence="14">
    <location>
        <begin position="246"/>
        <end position="247"/>
    </location>
    <ligand>
        <name>FMN</name>
        <dbReference type="ChEBI" id="CHEBI:58210"/>
    </ligand>
</feature>
<dbReference type="Gene3D" id="3.20.20.70">
    <property type="entry name" value="Aldolase class I"/>
    <property type="match status" value="1"/>
</dbReference>
<keyword evidence="5 12" id="KW-0288">FMN</keyword>
<feature type="domain" description="DUS-like FMN-binding" evidence="15">
    <location>
        <begin position="20"/>
        <end position="331"/>
    </location>
</feature>
<dbReference type="InterPro" id="IPR024036">
    <property type="entry name" value="tRNA-dHydroUridine_Synthase_C"/>
</dbReference>
<keyword evidence="7" id="KW-0521">NADP</keyword>
<keyword evidence="6 12" id="KW-0819">tRNA processing</keyword>
<dbReference type="PROSITE" id="PS01136">
    <property type="entry name" value="UPF0034"/>
    <property type="match status" value="1"/>
</dbReference>
<evidence type="ECO:0000259" key="15">
    <source>
        <dbReference type="Pfam" id="PF01207"/>
    </source>
</evidence>
<dbReference type="RefSeq" id="WP_145445319.1">
    <property type="nucleotide sequence ID" value="NZ_CP036280.1"/>
</dbReference>
<keyword evidence="3" id="KW-0820">tRNA-binding</keyword>
<dbReference type="PANTHER" id="PTHR45846">
    <property type="entry name" value="TRNA-DIHYDROURIDINE(47) SYNTHASE [NAD(P)(+)]-LIKE"/>
    <property type="match status" value="1"/>
</dbReference>
<comment type="catalytic activity">
    <reaction evidence="11">
        <text>a 5,6-dihydrouridine in tRNA + NAD(+) = a uridine in tRNA + NADH + H(+)</text>
        <dbReference type="Rhea" id="RHEA:54452"/>
        <dbReference type="Rhea" id="RHEA-COMP:13339"/>
        <dbReference type="Rhea" id="RHEA-COMP:13887"/>
        <dbReference type="ChEBI" id="CHEBI:15378"/>
        <dbReference type="ChEBI" id="CHEBI:57540"/>
        <dbReference type="ChEBI" id="CHEBI:57945"/>
        <dbReference type="ChEBI" id="CHEBI:65315"/>
        <dbReference type="ChEBI" id="CHEBI:74443"/>
    </reaction>
</comment>
<dbReference type="KEGG" id="mcad:Pan265_10360"/>
<dbReference type="Proteomes" id="UP000320386">
    <property type="component" value="Chromosome"/>
</dbReference>
<keyword evidence="17" id="KW-1185">Reference proteome</keyword>
<evidence type="ECO:0000256" key="9">
    <source>
        <dbReference type="ARBA" id="ARBA00023002"/>
    </source>
</evidence>
<comment type="cofactor">
    <cofactor evidence="1 12 14">
        <name>FMN</name>
        <dbReference type="ChEBI" id="CHEBI:58210"/>
    </cofactor>
</comment>
<evidence type="ECO:0000256" key="12">
    <source>
        <dbReference type="PIRNR" id="PIRNR006621"/>
    </source>
</evidence>
<evidence type="ECO:0000256" key="7">
    <source>
        <dbReference type="ARBA" id="ARBA00022857"/>
    </source>
</evidence>
<dbReference type="PANTHER" id="PTHR45846:SF1">
    <property type="entry name" value="TRNA-DIHYDROURIDINE(47) SYNTHASE [NAD(P)(+)]-LIKE"/>
    <property type="match status" value="1"/>
</dbReference>
<keyword evidence="14" id="KW-0547">Nucleotide-binding</keyword>
<protein>
    <recommendedName>
        <fullName evidence="12">tRNA-dihydrouridine synthase</fullName>
        <ecNumber evidence="12">1.3.1.-</ecNumber>
    </recommendedName>
</protein>
<evidence type="ECO:0000256" key="8">
    <source>
        <dbReference type="ARBA" id="ARBA00022884"/>
    </source>
</evidence>
<keyword evidence="9 12" id="KW-0560">Oxidoreductase</keyword>
<feature type="binding site" evidence="14">
    <location>
        <position position="186"/>
    </location>
    <ligand>
        <name>FMN</name>
        <dbReference type="ChEBI" id="CHEBI:58210"/>
    </ligand>
</feature>
<dbReference type="SUPFAM" id="SSF51395">
    <property type="entry name" value="FMN-linked oxidoreductases"/>
    <property type="match status" value="1"/>
</dbReference>
<comment type="function">
    <text evidence="2 12">Catalyzes the synthesis of 5,6-dihydrouridine (D), a modified base found in the D-loop of most tRNAs, via the reduction of the C5-C6 double bond in target uridines.</text>
</comment>
<evidence type="ECO:0000256" key="4">
    <source>
        <dbReference type="ARBA" id="ARBA00022630"/>
    </source>
</evidence>
<comment type="similarity">
    <text evidence="12">Belongs to the dus family.</text>
</comment>
<dbReference type="PIRSF" id="PIRSF006621">
    <property type="entry name" value="Dus"/>
    <property type="match status" value="1"/>
</dbReference>
<dbReference type="GO" id="GO:0000049">
    <property type="term" value="F:tRNA binding"/>
    <property type="evidence" value="ECO:0007669"/>
    <property type="project" value="UniProtKB-KW"/>
</dbReference>
<name>A0A518BW48_9BACT</name>
<evidence type="ECO:0000256" key="1">
    <source>
        <dbReference type="ARBA" id="ARBA00001917"/>
    </source>
</evidence>
<keyword evidence="4 12" id="KW-0285">Flavoprotein</keyword>
<dbReference type="InterPro" id="IPR013785">
    <property type="entry name" value="Aldolase_TIM"/>
</dbReference>
<evidence type="ECO:0000256" key="3">
    <source>
        <dbReference type="ARBA" id="ARBA00022555"/>
    </source>
</evidence>
<keyword evidence="8" id="KW-0694">RNA-binding</keyword>
<evidence type="ECO:0000313" key="17">
    <source>
        <dbReference type="Proteomes" id="UP000320386"/>
    </source>
</evidence>
<evidence type="ECO:0000256" key="10">
    <source>
        <dbReference type="ARBA" id="ARBA00048205"/>
    </source>
</evidence>
<feature type="binding site" evidence="14">
    <location>
        <position position="84"/>
    </location>
    <ligand>
        <name>FMN</name>
        <dbReference type="ChEBI" id="CHEBI:58210"/>
    </ligand>
</feature>
<dbReference type="GO" id="GO:0017150">
    <property type="term" value="F:tRNA dihydrouridine synthase activity"/>
    <property type="evidence" value="ECO:0007669"/>
    <property type="project" value="InterPro"/>
</dbReference>
<dbReference type="Gene3D" id="1.10.1200.80">
    <property type="entry name" value="Putative flavin oxidoreducatase, domain 2"/>
    <property type="match status" value="1"/>
</dbReference>
<feature type="active site" description="Proton donor" evidence="13">
    <location>
        <position position="114"/>
    </location>
</feature>
<dbReference type="InterPro" id="IPR035587">
    <property type="entry name" value="DUS-like_FMN-bd"/>
</dbReference>
<evidence type="ECO:0000256" key="11">
    <source>
        <dbReference type="ARBA" id="ARBA00048802"/>
    </source>
</evidence>
<evidence type="ECO:0000256" key="2">
    <source>
        <dbReference type="ARBA" id="ARBA00002790"/>
    </source>
</evidence>
<evidence type="ECO:0000256" key="5">
    <source>
        <dbReference type="ARBA" id="ARBA00022643"/>
    </source>
</evidence>
<dbReference type="GO" id="GO:0050660">
    <property type="term" value="F:flavin adenine dinucleotide binding"/>
    <property type="evidence" value="ECO:0007669"/>
    <property type="project" value="InterPro"/>
</dbReference>
<evidence type="ECO:0000256" key="6">
    <source>
        <dbReference type="ARBA" id="ARBA00022694"/>
    </source>
</evidence>
<dbReference type="EC" id="1.3.1.-" evidence="12"/>
<dbReference type="Pfam" id="PF01207">
    <property type="entry name" value="Dus"/>
    <property type="match status" value="1"/>
</dbReference>
<organism evidence="16 17">
    <name type="scientific">Mucisphaera calidilacus</name>
    <dbReference type="NCBI Taxonomy" id="2527982"/>
    <lineage>
        <taxon>Bacteria</taxon>
        <taxon>Pseudomonadati</taxon>
        <taxon>Planctomycetota</taxon>
        <taxon>Phycisphaerae</taxon>
        <taxon>Phycisphaerales</taxon>
        <taxon>Phycisphaeraceae</taxon>
        <taxon>Mucisphaera</taxon>
    </lineage>
</organism>
<proteinExistence type="inferred from homology"/>
<accession>A0A518BW48</accession>
<dbReference type="InterPro" id="IPR001269">
    <property type="entry name" value="DUS_fam"/>
</dbReference>
<gene>
    <name evidence="16" type="primary">dusC</name>
    <name evidence="16" type="ORF">Pan265_10360</name>
</gene>
<dbReference type="EMBL" id="CP036280">
    <property type="protein sequence ID" value="QDU71187.1"/>
    <property type="molecule type" value="Genomic_DNA"/>
</dbReference>
<evidence type="ECO:0000256" key="14">
    <source>
        <dbReference type="PIRSR" id="PIRSR006621-2"/>
    </source>
</evidence>
<evidence type="ECO:0000256" key="13">
    <source>
        <dbReference type="PIRSR" id="PIRSR006621-1"/>
    </source>
</evidence>
<dbReference type="AlphaFoldDB" id="A0A518BW48"/>
<reference evidence="16 17" key="1">
    <citation type="submission" date="2019-02" db="EMBL/GenBank/DDBJ databases">
        <title>Deep-cultivation of Planctomycetes and their phenomic and genomic characterization uncovers novel biology.</title>
        <authorList>
            <person name="Wiegand S."/>
            <person name="Jogler M."/>
            <person name="Boedeker C."/>
            <person name="Pinto D."/>
            <person name="Vollmers J."/>
            <person name="Rivas-Marin E."/>
            <person name="Kohn T."/>
            <person name="Peeters S.H."/>
            <person name="Heuer A."/>
            <person name="Rast P."/>
            <person name="Oberbeckmann S."/>
            <person name="Bunk B."/>
            <person name="Jeske O."/>
            <person name="Meyerdierks A."/>
            <person name="Storesund J.E."/>
            <person name="Kallscheuer N."/>
            <person name="Luecker S."/>
            <person name="Lage O.M."/>
            <person name="Pohl T."/>
            <person name="Merkel B.J."/>
            <person name="Hornburger P."/>
            <person name="Mueller R.-W."/>
            <person name="Bruemmer F."/>
            <person name="Labrenz M."/>
            <person name="Spormann A.M."/>
            <person name="Op den Camp H."/>
            <person name="Overmann J."/>
            <person name="Amann R."/>
            <person name="Jetten M.S.M."/>
            <person name="Mascher T."/>
            <person name="Medema M.H."/>
            <person name="Devos D.P."/>
            <person name="Kaster A.-K."/>
            <person name="Ovreas L."/>
            <person name="Rohde M."/>
            <person name="Galperin M.Y."/>
            <person name="Jogler C."/>
        </authorList>
    </citation>
    <scope>NUCLEOTIDE SEQUENCE [LARGE SCALE GENOMIC DNA]</scope>
    <source>
        <strain evidence="16 17">Pan265</strain>
    </source>
</reference>
<evidence type="ECO:0000313" key="16">
    <source>
        <dbReference type="EMBL" id="QDU71187.1"/>
    </source>
</evidence>
<feature type="binding site" evidence="14">
    <location>
        <position position="156"/>
    </location>
    <ligand>
        <name>FMN</name>
        <dbReference type="ChEBI" id="CHEBI:58210"/>
    </ligand>
</feature>
<dbReference type="InterPro" id="IPR018517">
    <property type="entry name" value="tRNA_hU_synthase_CS"/>
</dbReference>
<comment type="catalytic activity">
    <reaction evidence="10">
        <text>a 5,6-dihydrouridine in tRNA + NADP(+) = a uridine in tRNA + NADPH + H(+)</text>
        <dbReference type="Rhea" id="RHEA:23624"/>
        <dbReference type="Rhea" id="RHEA-COMP:13339"/>
        <dbReference type="Rhea" id="RHEA-COMP:13887"/>
        <dbReference type="ChEBI" id="CHEBI:15378"/>
        <dbReference type="ChEBI" id="CHEBI:57783"/>
        <dbReference type="ChEBI" id="CHEBI:58349"/>
        <dbReference type="ChEBI" id="CHEBI:65315"/>
        <dbReference type="ChEBI" id="CHEBI:74443"/>
    </reaction>
</comment>
<dbReference type="CDD" id="cd02801">
    <property type="entry name" value="DUS_like_FMN"/>
    <property type="match status" value="1"/>
</dbReference>